<dbReference type="Pfam" id="PF01793">
    <property type="entry name" value="Glyco_transf_15"/>
    <property type="match status" value="1"/>
</dbReference>
<comment type="similarity">
    <text evidence="1">Belongs to the glycosyltransferase 15 family.</text>
</comment>
<evidence type="ECO:0000256" key="3">
    <source>
        <dbReference type="ARBA" id="ARBA00022679"/>
    </source>
</evidence>
<protein>
    <submittedName>
        <fullName evidence="6">Alpha-1,2 mannosyltransferase KTR1</fullName>
    </submittedName>
</protein>
<keyword evidence="3" id="KW-0808">Transferase</keyword>
<dbReference type="Gene3D" id="3.90.550.10">
    <property type="entry name" value="Spore Coat Polysaccharide Biosynthesis Protein SpsA, Chain A"/>
    <property type="match status" value="1"/>
</dbReference>
<dbReference type="GO" id="GO:0006493">
    <property type="term" value="P:protein O-linked glycosylation"/>
    <property type="evidence" value="ECO:0007669"/>
    <property type="project" value="TreeGrafter"/>
</dbReference>
<name>A0A179G9R3_METCM</name>
<dbReference type="GO" id="GO:0000026">
    <property type="term" value="F:alpha-1,2-mannosyltransferase activity"/>
    <property type="evidence" value="ECO:0007669"/>
    <property type="project" value="TreeGrafter"/>
</dbReference>
<feature type="region of interest" description="Disordered" evidence="4">
    <location>
        <begin position="127"/>
        <end position="148"/>
    </location>
</feature>
<comment type="caution">
    <text evidence="6">The sequence shown here is derived from an EMBL/GenBank/DDBJ whole genome shotgun (WGS) entry which is preliminary data.</text>
</comment>
<keyword evidence="5" id="KW-0812">Transmembrane</keyword>
<evidence type="ECO:0000256" key="1">
    <source>
        <dbReference type="ARBA" id="ARBA00007677"/>
    </source>
</evidence>
<keyword evidence="5" id="KW-0472">Membrane</keyword>
<dbReference type="GO" id="GO:0016020">
    <property type="term" value="C:membrane"/>
    <property type="evidence" value="ECO:0007669"/>
    <property type="project" value="InterPro"/>
</dbReference>
<evidence type="ECO:0000256" key="5">
    <source>
        <dbReference type="SAM" id="Phobius"/>
    </source>
</evidence>
<dbReference type="PANTHER" id="PTHR31121:SF7">
    <property type="entry name" value="MANNOSYLTRANSFERASE KTR4-RELATED"/>
    <property type="match status" value="1"/>
</dbReference>
<organism evidence="6 7">
    <name type="scientific">Pochonia chlamydosporia 170</name>
    <dbReference type="NCBI Taxonomy" id="1380566"/>
    <lineage>
        <taxon>Eukaryota</taxon>
        <taxon>Fungi</taxon>
        <taxon>Dikarya</taxon>
        <taxon>Ascomycota</taxon>
        <taxon>Pezizomycotina</taxon>
        <taxon>Sordariomycetes</taxon>
        <taxon>Hypocreomycetidae</taxon>
        <taxon>Hypocreales</taxon>
        <taxon>Clavicipitaceae</taxon>
        <taxon>Pochonia</taxon>
    </lineage>
</organism>
<reference evidence="6 7" key="1">
    <citation type="journal article" date="2016" name="PLoS Pathog.">
        <title>Biosynthesis of antibiotic leucinostatins in bio-control fungus Purpureocillium lilacinum and their inhibition on phytophthora revealed by genome mining.</title>
        <authorList>
            <person name="Wang G."/>
            <person name="Liu Z."/>
            <person name="Lin R."/>
            <person name="Li E."/>
            <person name="Mao Z."/>
            <person name="Ling J."/>
            <person name="Yang Y."/>
            <person name="Yin W.B."/>
            <person name="Xie B."/>
        </authorList>
    </citation>
    <scope>NUCLEOTIDE SEQUENCE [LARGE SCALE GENOMIC DNA]</scope>
    <source>
        <strain evidence="6">170</strain>
    </source>
</reference>
<dbReference type="STRING" id="1380566.A0A179G9R3"/>
<accession>A0A179G9R3</accession>
<dbReference type="EMBL" id="LSBJ02000001">
    <property type="protein sequence ID" value="OAQ74258.1"/>
    <property type="molecule type" value="Genomic_DNA"/>
</dbReference>
<feature type="transmembrane region" description="Helical" evidence="5">
    <location>
        <begin position="7"/>
        <end position="29"/>
    </location>
</feature>
<evidence type="ECO:0000313" key="6">
    <source>
        <dbReference type="EMBL" id="OAQ74258.1"/>
    </source>
</evidence>
<keyword evidence="2 6" id="KW-0328">Glycosyltransferase</keyword>
<evidence type="ECO:0000256" key="4">
    <source>
        <dbReference type="SAM" id="MobiDB-lite"/>
    </source>
</evidence>
<dbReference type="GO" id="GO:0000032">
    <property type="term" value="P:cell wall mannoprotein biosynthetic process"/>
    <property type="evidence" value="ECO:0007669"/>
    <property type="project" value="TreeGrafter"/>
</dbReference>
<dbReference type="PANTHER" id="PTHR31121">
    <property type="entry name" value="ALPHA-1,2 MANNOSYLTRANSFERASE KTR1"/>
    <property type="match status" value="1"/>
</dbReference>
<dbReference type="InterPro" id="IPR029044">
    <property type="entry name" value="Nucleotide-diphossugar_trans"/>
</dbReference>
<dbReference type="GO" id="GO:0005794">
    <property type="term" value="C:Golgi apparatus"/>
    <property type="evidence" value="ECO:0007669"/>
    <property type="project" value="TreeGrafter"/>
</dbReference>
<keyword evidence="7" id="KW-1185">Reference proteome</keyword>
<dbReference type="OrthoDB" id="202470at2759"/>
<dbReference type="GeneID" id="28845562"/>
<dbReference type="AlphaFoldDB" id="A0A179G9R3"/>
<keyword evidence="5" id="KW-1133">Transmembrane helix</keyword>
<dbReference type="RefSeq" id="XP_018150341.1">
    <property type="nucleotide sequence ID" value="XM_018281568.1"/>
</dbReference>
<dbReference type="GO" id="GO:0006487">
    <property type="term" value="P:protein N-linked glycosylation"/>
    <property type="evidence" value="ECO:0007669"/>
    <property type="project" value="TreeGrafter"/>
</dbReference>
<dbReference type="InterPro" id="IPR002685">
    <property type="entry name" value="Glyco_trans_15"/>
</dbReference>
<dbReference type="KEGG" id="pchm:VFPPC_01800"/>
<dbReference type="Proteomes" id="UP000078397">
    <property type="component" value="Unassembled WGS sequence"/>
</dbReference>
<evidence type="ECO:0000313" key="7">
    <source>
        <dbReference type="Proteomes" id="UP000078397"/>
    </source>
</evidence>
<dbReference type="SUPFAM" id="SSF53448">
    <property type="entry name" value="Nucleotide-diphospho-sugar transferases"/>
    <property type="match status" value="1"/>
</dbReference>
<proteinExistence type="inferred from homology"/>
<feature type="compositionally biased region" description="Polar residues" evidence="4">
    <location>
        <begin position="131"/>
        <end position="141"/>
    </location>
</feature>
<gene>
    <name evidence="6" type="ORF">VFPPC_01800</name>
</gene>
<sequence length="444" mass="51478">MTSWRRLVYLFSNFVWLARLPCLGVLVYFSSHVNSLSPSSSLAVDTTPRAALVTLVHDYDLEPLLSSIHQLEDAFNKKYNYDWVFFSTEPLSDEFRRITSNATSSTCVYEVVRQDEAKVHRWQNDRLNQEHLPSQTSQDAPSPTRGDVLEPRQTFRQLKRWNNGPFAKEKRLQTYEWFWRIEPGAQFTHDIGFDIFRFMRDHNISYGSNKANLAPVHPSMLSQHVKGFLDKHPHLLHAEAEIAWLLRSGNYRELQNHPEESQETYSDAKQIDDDANTPAEAFTTWLRTFYESGTSPKFEIGSLSFLRSHSHQVLLDHFDEYDSSYDEGIPDMLVPTISASMFLPQKSVWNFRQKDRGLTSWPLPPDSTPEPRLKLWHRMKRAVRNDSHPKIANQRPSSLRGGQSGLKDRFALWDMIAEDFGRQETIPSLRSGDTVIDERNFALS</sequence>
<evidence type="ECO:0000256" key="2">
    <source>
        <dbReference type="ARBA" id="ARBA00022676"/>
    </source>
</evidence>